<gene>
    <name evidence="1" type="ORF">UFOPK4098_01188</name>
    <name evidence="2" type="ORF">UFOPK4347_01161</name>
</gene>
<dbReference type="EMBL" id="CAFBPN010000075">
    <property type="protein sequence ID" value="CAB5026550.1"/>
    <property type="molecule type" value="Genomic_DNA"/>
</dbReference>
<proteinExistence type="predicted"/>
<organism evidence="2">
    <name type="scientific">freshwater metagenome</name>
    <dbReference type="NCBI Taxonomy" id="449393"/>
    <lineage>
        <taxon>unclassified sequences</taxon>
        <taxon>metagenomes</taxon>
        <taxon>ecological metagenomes</taxon>
    </lineage>
</organism>
<dbReference type="EMBL" id="CAFBQU010000031">
    <property type="protein sequence ID" value="CAB5066349.1"/>
    <property type="molecule type" value="Genomic_DNA"/>
</dbReference>
<sequence length="58" mass="6599">MTTNTTLPGFTPRHTRLSRHTRELGLKHIALIKAQLAEQARCEELQRTEKEAQRSTAA</sequence>
<dbReference type="AlphaFoldDB" id="A0A6J7UK11"/>
<reference evidence="2" key="1">
    <citation type="submission" date="2020-05" db="EMBL/GenBank/DDBJ databases">
        <authorList>
            <person name="Chiriac C."/>
            <person name="Salcher M."/>
            <person name="Ghai R."/>
            <person name="Kavagutti S V."/>
        </authorList>
    </citation>
    <scope>NUCLEOTIDE SEQUENCE</scope>
</reference>
<protein>
    <submittedName>
        <fullName evidence="2">Unannotated protein</fullName>
    </submittedName>
</protein>
<accession>A0A6J7UK11</accession>
<name>A0A6J7UK11_9ZZZZ</name>
<evidence type="ECO:0000313" key="1">
    <source>
        <dbReference type="EMBL" id="CAB5026550.1"/>
    </source>
</evidence>
<evidence type="ECO:0000313" key="2">
    <source>
        <dbReference type="EMBL" id="CAB5066349.1"/>
    </source>
</evidence>